<gene>
    <name evidence="1" type="primary">sle_62360</name>
</gene>
<dbReference type="Gene3D" id="3.40.50.720">
    <property type="entry name" value="NAD(P)-binding Rossmann-like Domain"/>
    <property type="match status" value="1"/>
</dbReference>
<evidence type="ECO:0000313" key="2">
    <source>
        <dbReference type="Proteomes" id="UP000035016"/>
    </source>
</evidence>
<evidence type="ECO:0000313" key="1">
    <source>
        <dbReference type="EMBL" id="CQR65691.1"/>
    </source>
</evidence>
<dbReference type="KEGG" id="sle:sle_62360"/>
<proteinExistence type="predicted"/>
<dbReference type="SUPFAM" id="SSF51735">
    <property type="entry name" value="NAD(P)-binding Rossmann-fold domains"/>
    <property type="match status" value="1"/>
</dbReference>
<dbReference type="EMBL" id="LN831790">
    <property type="protein sequence ID" value="CQR65691.1"/>
    <property type="molecule type" value="Genomic_DNA"/>
</dbReference>
<dbReference type="InterPro" id="IPR036291">
    <property type="entry name" value="NAD(P)-bd_dom_sf"/>
</dbReference>
<reference evidence="1 2" key="1">
    <citation type="submission" date="2015-02" db="EMBL/GenBank/DDBJ databases">
        <authorList>
            <person name="Gomez-Escribano P.J."/>
        </authorList>
    </citation>
    <scope>NUCLEOTIDE SEQUENCE [LARGE SCALE GENOMIC DNA]</scope>
    <source>
        <strain evidence="2">C34 (DSM 42122 / NRRL B-24963)</strain>
    </source>
</reference>
<accession>A0A0F7W8W0</accession>
<name>A0A0F7W8W0_STRLW</name>
<dbReference type="InterPro" id="IPR002347">
    <property type="entry name" value="SDR_fam"/>
</dbReference>
<protein>
    <submittedName>
        <fullName evidence="1">Short-Chain Dehydrogenase</fullName>
    </submittedName>
</protein>
<dbReference type="Proteomes" id="UP000035016">
    <property type="component" value="Chromosome Chromosome"/>
</dbReference>
<dbReference type="AlphaFoldDB" id="A0A0F7W8W0"/>
<organism evidence="1 2">
    <name type="scientific">Streptomyces leeuwenhoekii</name>
    <dbReference type="NCBI Taxonomy" id="1437453"/>
    <lineage>
        <taxon>Bacteria</taxon>
        <taxon>Bacillati</taxon>
        <taxon>Actinomycetota</taxon>
        <taxon>Actinomycetes</taxon>
        <taxon>Kitasatosporales</taxon>
        <taxon>Streptomycetaceae</taxon>
        <taxon>Streptomyces</taxon>
    </lineage>
</organism>
<dbReference type="Pfam" id="PF13561">
    <property type="entry name" value="adh_short_C2"/>
    <property type="match status" value="1"/>
</dbReference>
<sequence>MTEHYTAVPQVVAALEAITALGRIGDPEAVADVVAFLASPQGRHITGRTIDVPGGAYLGPIAPS</sequence>